<dbReference type="EMBL" id="BTRK01000006">
    <property type="protein sequence ID" value="GMR61079.1"/>
    <property type="molecule type" value="Genomic_DNA"/>
</dbReference>
<dbReference type="AlphaFoldDB" id="A0AAN5IE12"/>
<gene>
    <name evidence="10" type="ORF">PMAYCL1PPCAC_31274</name>
</gene>
<feature type="non-terminal residue" evidence="10">
    <location>
        <position position="1"/>
    </location>
</feature>
<evidence type="ECO:0000256" key="2">
    <source>
        <dbReference type="ARBA" id="ARBA00004481"/>
    </source>
</evidence>
<reference evidence="11" key="1">
    <citation type="submission" date="2022-10" db="EMBL/GenBank/DDBJ databases">
        <title>Genome assembly of Pristionchus species.</title>
        <authorList>
            <person name="Yoshida K."/>
            <person name="Sommer R.J."/>
        </authorList>
    </citation>
    <scope>NUCLEOTIDE SEQUENCE [LARGE SCALE GENOMIC DNA]</scope>
    <source>
        <strain evidence="11">RS5460</strain>
    </source>
</reference>
<keyword evidence="11" id="KW-1185">Reference proteome</keyword>
<evidence type="ECO:0000313" key="11">
    <source>
        <dbReference type="Proteomes" id="UP001328107"/>
    </source>
</evidence>
<dbReference type="PANTHER" id="PTHR23292">
    <property type="entry name" value="LIPOPOLYSACCHARIDE-INDUCED TUMOR NECROSIS FACTOR-ALPHA FACTOR"/>
    <property type="match status" value="1"/>
</dbReference>
<evidence type="ECO:0000256" key="7">
    <source>
        <dbReference type="ARBA" id="ARBA00023136"/>
    </source>
</evidence>
<dbReference type="Pfam" id="PF10601">
    <property type="entry name" value="zf-LITAF-like"/>
    <property type="match status" value="1"/>
</dbReference>
<feature type="compositionally biased region" description="Pro residues" evidence="8">
    <location>
        <begin position="28"/>
        <end position="49"/>
    </location>
</feature>
<feature type="region of interest" description="Disordered" evidence="8">
    <location>
        <begin position="1"/>
        <end position="73"/>
    </location>
</feature>
<dbReference type="Proteomes" id="UP001328107">
    <property type="component" value="Unassembled WGS sequence"/>
</dbReference>
<proteinExistence type="inferred from homology"/>
<dbReference type="GO" id="GO:0005765">
    <property type="term" value="C:lysosomal membrane"/>
    <property type="evidence" value="ECO:0007669"/>
    <property type="project" value="UniProtKB-SubCell"/>
</dbReference>
<dbReference type="SMART" id="SM00714">
    <property type="entry name" value="LITAF"/>
    <property type="match status" value="1"/>
</dbReference>
<evidence type="ECO:0000256" key="5">
    <source>
        <dbReference type="ARBA" id="ARBA00022723"/>
    </source>
</evidence>
<accession>A0AAN5IE12</accession>
<organism evidence="10 11">
    <name type="scientific">Pristionchus mayeri</name>
    <dbReference type="NCBI Taxonomy" id="1317129"/>
    <lineage>
        <taxon>Eukaryota</taxon>
        <taxon>Metazoa</taxon>
        <taxon>Ecdysozoa</taxon>
        <taxon>Nematoda</taxon>
        <taxon>Chromadorea</taxon>
        <taxon>Rhabditida</taxon>
        <taxon>Rhabditina</taxon>
        <taxon>Diplogasteromorpha</taxon>
        <taxon>Diplogasteroidea</taxon>
        <taxon>Neodiplogasteridae</taxon>
        <taxon>Pristionchus</taxon>
    </lineage>
</organism>
<dbReference type="InterPro" id="IPR006629">
    <property type="entry name" value="LITAF"/>
</dbReference>
<evidence type="ECO:0000256" key="1">
    <source>
        <dbReference type="ARBA" id="ARBA00004414"/>
    </source>
</evidence>
<evidence type="ECO:0000256" key="4">
    <source>
        <dbReference type="ARBA" id="ARBA00005975"/>
    </source>
</evidence>
<evidence type="ECO:0000256" key="8">
    <source>
        <dbReference type="SAM" id="MobiDB-lite"/>
    </source>
</evidence>
<keyword evidence="7" id="KW-0472">Membrane</keyword>
<feature type="domain" description="LITAF" evidence="9">
    <location>
        <begin position="75"/>
        <end position="158"/>
    </location>
</feature>
<comment type="similarity">
    <text evidence="4">Belongs to the CDIP1/LITAF family.</text>
</comment>
<keyword evidence="6" id="KW-0862">Zinc</keyword>
<dbReference type="InterPro" id="IPR037519">
    <property type="entry name" value="LITAF_fam"/>
</dbReference>
<evidence type="ECO:0000256" key="6">
    <source>
        <dbReference type="ARBA" id="ARBA00022833"/>
    </source>
</evidence>
<evidence type="ECO:0000313" key="10">
    <source>
        <dbReference type="EMBL" id="GMR61079.1"/>
    </source>
</evidence>
<evidence type="ECO:0000259" key="9">
    <source>
        <dbReference type="PROSITE" id="PS51837"/>
    </source>
</evidence>
<dbReference type="GO" id="GO:0008270">
    <property type="term" value="F:zinc ion binding"/>
    <property type="evidence" value="ECO:0007669"/>
    <property type="project" value="TreeGrafter"/>
</dbReference>
<keyword evidence="5" id="KW-0479">Metal-binding</keyword>
<comment type="subcellular location">
    <subcellularLocation>
        <location evidence="2">Endosome membrane</location>
        <topology evidence="2">Peripheral membrane protein</topology>
    </subcellularLocation>
    <subcellularLocation>
        <location evidence="1">Late endosome membrane</location>
    </subcellularLocation>
    <subcellularLocation>
        <location evidence="3">Lysosome membrane</location>
        <topology evidence="3">Peripheral membrane protein</topology>
        <orientation evidence="3">Cytoplasmic side</orientation>
    </subcellularLocation>
</comment>
<sequence>RDMDSHQQAPGPVPPQVLYEQPLATAPPLEPPPAYAEFPPNPKSVPPGVYPNLPNAVPMPGQPQHSQQPMPQTRPTTTVYVGPVAFAAHPQSMHCVTCNHEIVTRCEVKPGLLTYLLCGGLAFFGCWICCCIPFCVEGAQDIEHFCPKCNRFMGTYKRI</sequence>
<name>A0AAN5IE12_9BILA</name>
<comment type="caution">
    <text evidence="10">The sequence shown here is derived from an EMBL/GenBank/DDBJ whole genome shotgun (WGS) entry which is preliminary data.</text>
</comment>
<dbReference type="PANTHER" id="PTHR23292:SF6">
    <property type="entry name" value="FI16602P1-RELATED"/>
    <property type="match status" value="1"/>
</dbReference>
<dbReference type="PROSITE" id="PS51837">
    <property type="entry name" value="LITAF"/>
    <property type="match status" value="1"/>
</dbReference>
<protein>
    <recommendedName>
        <fullName evidence="9">LITAF domain-containing protein</fullName>
    </recommendedName>
</protein>
<evidence type="ECO:0000256" key="3">
    <source>
        <dbReference type="ARBA" id="ARBA00004630"/>
    </source>
</evidence>
<dbReference type="GO" id="GO:0031902">
    <property type="term" value="C:late endosome membrane"/>
    <property type="evidence" value="ECO:0007669"/>
    <property type="project" value="UniProtKB-SubCell"/>
</dbReference>